<gene>
    <name evidence="1" type="ORF">KOW79_013517</name>
</gene>
<reference evidence="1 2" key="1">
    <citation type="submission" date="2021-06" db="EMBL/GenBank/DDBJ databases">
        <title>Chromosome-level genome assembly of the red-tail catfish (Hemibagrus wyckioides).</title>
        <authorList>
            <person name="Shao F."/>
        </authorList>
    </citation>
    <scope>NUCLEOTIDE SEQUENCE [LARGE SCALE GENOMIC DNA]</scope>
    <source>
        <strain evidence="1">EC202008001</strain>
        <tissue evidence="1">Blood</tissue>
    </source>
</reference>
<accession>A0A9D3NKK9</accession>
<dbReference type="EMBL" id="JAHKSW010000015">
    <property type="protein sequence ID" value="KAG7323815.1"/>
    <property type="molecule type" value="Genomic_DNA"/>
</dbReference>
<keyword evidence="2" id="KW-1185">Reference proteome</keyword>
<dbReference type="Proteomes" id="UP000824219">
    <property type="component" value="Linkage Group LG15"/>
</dbReference>
<evidence type="ECO:0000313" key="2">
    <source>
        <dbReference type="Proteomes" id="UP000824219"/>
    </source>
</evidence>
<comment type="caution">
    <text evidence="1">The sequence shown here is derived from an EMBL/GenBank/DDBJ whole genome shotgun (WGS) entry which is preliminary data.</text>
</comment>
<sequence length="204" mass="22089">MHVAAKSAVCADCSVAHRCTLCWYAFMLHVDAFCAACRGASSYARSRVAALQAGGCIRCTPVRCVRCCCEHAAAVGCAALRWSVHALKLRGDALLVGVRLRCSSDHAAKCIRCQRWLRVMRWWRLLPSCCSVAFTCSRCARLTALNRLVREFAAQCCAAYAVLRCAGGSLRCAVAAACAIDCAAPATWLRCALTWCQRMHGCSS</sequence>
<name>A0A9D3NKK9_9TELE</name>
<dbReference type="AlphaFoldDB" id="A0A9D3NKK9"/>
<organism evidence="1 2">
    <name type="scientific">Hemibagrus wyckioides</name>
    <dbReference type="NCBI Taxonomy" id="337641"/>
    <lineage>
        <taxon>Eukaryota</taxon>
        <taxon>Metazoa</taxon>
        <taxon>Chordata</taxon>
        <taxon>Craniata</taxon>
        <taxon>Vertebrata</taxon>
        <taxon>Euteleostomi</taxon>
        <taxon>Actinopterygii</taxon>
        <taxon>Neopterygii</taxon>
        <taxon>Teleostei</taxon>
        <taxon>Ostariophysi</taxon>
        <taxon>Siluriformes</taxon>
        <taxon>Bagridae</taxon>
        <taxon>Hemibagrus</taxon>
    </lineage>
</organism>
<evidence type="ECO:0000313" key="1">
    <source>
        <dbReference type="EMBL" id="KAG7323815.1"/>
    </source>
</evidence>
<proteinExistence type="predicted"/>
<protein>
    <submittedName>
        <fullName evidence="1">Uncharacterized protein</fullName>
    </submittedName>
</protein>